<dbReference type="Proteomes" id="UP000078540">
    <property type="component" value="Unassembled WGS sequence"/>
</dbReference>
<evidence type="ECO:0000313" key="1">
    <source>
        <dbReference type="EMBL" id="KYM92191.1"/>
    </source>
</evidence>
<organism evidence="1 2">
    <name type="scientific">Atta colombica</name>
    <dbReference type="NCBI Taxonomy" id="520822"/>
    <lineage>
        <taxon>Eukaryota</taxon>
        <taxon>Metazoa</taxon>
        <taxon>Ecdysozoa</taxon>
        <taxon>Arthropoda</taxon>
        <taxon>Hexapoda</taxon>
        <taxon>Insecta</taxon>
        <taxon>Pterygota</taxon>
        <taxon>Neoptera</taxon>
        <taxon>Endopterygota</taxon>
        <taxon>Hymenoptera</taxon>
        <taxon>Apocrita</taxon>
        <taxon>Aculeata</taxon>
        <taxon>Formicoidea</taxon>
        <taxon>Formicidae</taxon>
        <taxon>Myrmicinae</taxon>
        <taxon>Atta</taxon>
    </lineage>
</organism>
<dbReference type="AlphaFoldDB" id="A0A195BW51"/>
<accession>A0A195BW51</accession>
<evidence type="ECO:0000313" key="2">
    <source>
        <dbReference type="Proteomes" id="UP000078540"/>
    </source>
</evidence>
<name>A0A195BW51_9HYME</name>
<dbReference type="EMBL" id="KQ976403">
    <property type="protein sequence ID" value="KYM92191.1"/>
    <property type="molecule type" value="Genomic_DNA"/>
</dbReference>
<reference evidence="1 2" key="1">
    <citation type="submission" date="2015-09" db="EMBL/GenBank/DDBJ databases">
        <title>Atta colombica WGS genome.</title>
        <authorList>
            <person name="Nygaard S."/>
            <person name="Hu H."/>
            <person name="Boomsma J."/>
            <person name="Zhang G."/>
        </authorList>
    </citation>
    <scope>NUCLEOTIDE SEQUENCE [LARGE SCALE GENOMIC DNA]</scope>
    <source>
        <strain evidence="1">Treedump-2</strain>
        <tissue evidence="1">Whole body</tissue>
    </source>
</reference>
<sequence length="86" mass="9863">ATKAGSNLIQLLKSILFQSIYIFSPRVFNYEGFSDATILLPGRVDISRTHCEEKCNVISGEVKYSEKYIVKYSEVQGRHREKYISV</sequence>
<protein>
    <submittedName>
        <fullName evidence="1">Uncharacterized protein</fullName>
    </submittedName>
</protein>
<feature type="non-terminal residue" evidence="1">
    <location>
        <position position="1"/>
    </location>
</feature>
<keyword evidence="2" id="KW-1185">Reference proteome</keyword>
<proteinExistence type="predicted"/>
<gene>
    <name evidence="1" type="ORF">ALC53_01254</name>
</gene>